<keyword evidence="6" id="KW-1185">Reference proteome</keyword>
<organism evidence="5 6">
    <name type="scientific">Micromonospora citrea</name>
    <dbReference type="NCBI Taxonomy" id="47855"/>
    <lineage>
        <taxon>Bacteria</taxon>
        <taxon>Bacillati</taxon>
        <taxon>Actinomycetota</taxon>
        <taxon>Actinomycetes</taxon>
        <taxon>Micromonosporales</taxon>
        <taxon>Micromonosporaceae</taxon>
        <taxon>Micromonospora</taxon>
    </lineage>
</organism>
<evidence type="ECO:0000256" key="3">
    <source>
        <dbReference type="SAM" id="SignalP"/>
    </source>
</evidence>
<proteinExistence type="predicted"/>
<feature type="domain" description="YncI copper-binding" evidence="4">
    <location>
        <begin position="36"/>
        <end position="159"/>
    </location>
</feature>
<dbReference type="Gene3D" id="2.60.40.2230">
    <property type="entry name" value="Uncharacterised protein YcnI-like PF07987, DUF1775"/>
    <property type="match status" value="1"/>
</dbReference>
<keyword evidence="2" id="KW-0812">Transmembrane</keyword>
<evidence type="ECO:0000256" key="2">
    <source>
        <dbReference type="SAM" id="Phobius"/>
    </source>
</evidence>
<keyword evidence="3" id="KW-0732">Signal</keyword>
<accession>A0A1C6U117</accession>
<feature type="region of interest" description="Disordered" evidence="1">
    <location>
        <begin position="170"/>
        <end position="268"/>
    </location>
</feature>
<dbReference type="InterPro" id="IPR038507">
    <property type="entry name" value="YcnI-like_sf"/>
</dbReference>
<feature type="compositionally biased region" description="Gly residues" evidence="1">
    <location>
        <begin position="214"/>
        <end position="229"/>
    </location>
</feature>
<dbReference type="STRING" id="47855.GA0070606_1172"/>
<sequence>MAMTRAADRRRRAGATAALAAAGVLAWPAPAYAADVTTDPTTARQGGSVKLEFVVPEERPGGRADRIEIRLPADAPVAEVYPMSVPGWAPRVTTRALDRPVAGLHSAHVDLVTSAVTWTRMPGAGAGPARLTLSMGPLPPADRLAFEVVQTYADGTVVRRTPTLALLPPEPGAVVGHGAAPDTASGPGGHGAAPGDTASGPGGHGAAPGDTASGPGGHGATNGHGGHGTAPGTATRPRAAGGGDRAPGDGPATTAGGGGNGDGMLAAGLLAGLGGGAALGWLVSRWRRRTPAEPVDPALPG</sequence>
<evidence type="ECO:0000313" key="5">
    <source>
        <dbReference type="EMBL" id="SCL47579.1"/>
    </source>
</evidence>
<dbReference type="InterPro" id="IPR012533">
    <property type="entry name" value="YcnI-copper_dom"/>
</dbReference>
<evidence type="ECO:0000313" key="6">
    <source>
        <dbReference type="Proteomes" id="UP000199001"/>
    </source>
</evidence>
<gene>
    <name evidence="5" type="ORF">GA0070606_1172</name>
</gene>
<dbReference type="RefSeq" id="WP_176737245.1">
    <property type="nucleotide sequence ID" value="NZ_FMHZ01000002.1"/>
</dbReference>
<feature type="transmembrane region" description="Helical" evidence="2">
    <location>
        <begin position="263"/>
        <end position="283"/>
    </location>
</feature>
<dbReference type="Pfam" id="PF07987">
    <property type="entry name" value="DUF1775"/>
    <property type="match status" value="1"/>
</dbReference>
<evidence type="ECO:0000259" key="4">
    <source>
        <dbReference type="Pfam" id="PF07987"/>
    </source>
</evidence>
<name>A0A1C6U117_9ACTN</name>
<feature type="chain" id="PRO_5008747262" evidence="3">
    <location>
        <begin position="34"/>
        <end position="301"/>
    </location>
</feature>
<dbReference type="AlphaFoldDB" id="A0A1C6U117"/>
<reference evidence="6" key="1">
    <citation type="submission" date="2016-06" db="EMBL/GenBank/DDBJ databases">
        <authorList>
            <person name="Varghese N."/>
            <person name="Submissions Spin"/>
        </authorList>
    </citation>
    <scope>NUCLEOTIDE SEQUENCE [LARGE SCALE GENOMIC DNA]</scope>
    <source>
        <strain evidence="6">DSM 43903</strain>
    </source>
</reference>
<dbReference type="EMBL" id="FMHZ01000002">
    <property type="protein sequence ID" value="SCL47579.1"/>
    <property type="molecule type" value="Genomic_DNA"/>
</dbReference>
<keyword evidence="2" id="KW-0472">Membrane</keyword>
<dbReference type="Proteomes" id="UP000199001">
    <property type="component" value="Unassembled WGS sequence"/>
</dbReference>
<evidence type="ECO:0000256" key="1">
    <source>
        <dbReference type="SAM" id="MobiDB-lite"/>
    </source>
</evidence>
<keyword evidence="2" id="KW-1133">Transmembrane helix</keyword>
<feature type="compositionally biased region" description="Low complexity" evidence="1">
    <location>
        <begin position="230"/>
        <end position="239"/>
    </location>
</feature>
<protein>
    <submittedName>
        <fullName evidence="5">Domain of unkown function</fullName>
    </submittedName>
</protein>
<feature type="signal peptide" evidence="3">
    <location>
        <begin position="1"/>
        <end position="33"/>
    </location>
</feature>